<dbReference type="NCBIfam" id="TIGR01355">
    <property type="entry name" value="cyt_deam_dimer"/>
    <property type="match status" value="1"/>
</dbReference>
<evidence type="ECO:0000256" key="2">
    <source>
        <dbReference type="ARBA" id="ARBA00011738"/>
    </source>
</evidence>
<feature type="binding site" evidence="9">
    <location>
        <position position="114"/>
    </location>
    <ligand>
        <name>Zn(2+)</name>
        <dbReference type="ChEBI" id="CHEBI:29105"/>
        <note>catalytic</note>
    </ligand>
</feature>
<dbReference type="PANTHER" id="PTHR11644">
    <property type="entry name" value="CYTIDINE DEAMINASE"/>
    <property type="match status" value="1"/>
</dbReference>
<dbReference type="NCBIfam" id="NF006537">
    <property type="entry name" value="PRK09027.1"/>
    <property type="match status" value="1"/>
</dbReference>
<feature type="active site" description="Proton donor" evidence="7">
    <location>
        <position position="89"/>
    </location>
</feature>
<evidence type="ECO:0000313" key="12">
    <source>
        <dbReference type="Proteomes" id="UP001418222"/>
    </source>
</evidence>
<gene>
    <name evidence="11" type="ORF">KSP39_PZI013623</name>
</gene>
<keyword evidence="5" id="KW-0378">Hydrolase</keyword>
<dbReference type="GO" id="GO:0072527">
    <property type="term" value="P:pyrimidine-containing compound metabolic process"/>
    <property type="evidence" value="ECO:0007669"/>
    <property type="project" value="UniProtKB-ARBA"/>
</dbReference>
<comment type="similarity">
    <text evidence="1">Belongs to the cytidine and deoxycytidylate deaminase family.</text>
</comment>
<dbReference type="FunFam" id="3.40.140.10:FF:000041">
    <property type="entry name" value="Cytidine deaminase"/>
    <property type="match status" value="1"/>
</dbReference>
<evidence type="ECO:0000256" key="1">
    <source>
        <dbReference type="ARBA" id="ARBA00006576"/>
    </source>
</evidence>
<evidence type="ECO:0000313" key="11">
    <source>
        <dbReference type="EMBL" id="KAK8935805.1"/>
    </source>
</evidence>
<dbReference type="AlphaFoldDB" id="A0AAP0G3L2"/>
<name>A0AAP0G3L2_9ASPA</name>
<dbReference type="EMBL" id="JBBWWQ010000011">
    <property type="protein sequence ID" value="KAK8935805.1"/>
    <property type="molecule type" value="Genomic_DNA"/>
</dbReference>
<dbReference type="InterPro" id="IPR016193">
    <property type="entry name" value="Cytidine_deaminase-like"/>
</dbReference>
<evidence type="ECO:0000256" key="9">
    <source>
        <dbReference type="PIRSR" id="PIRSR006334-3"/>
    </source>
</evidence>
<keyword evidence="12" id="KW-1185">Reference proteome</keyword>
<dbReference type="Gene3D" id="3.40.140.10">
    <property type="entry name" value="Cytidine Deaminase, domain 2"/>
    <property type="match status" value="2"/>
</dbReference>
<dbReference type="InterPro" id="IPR013171">
    <property type="entry name" value="Cyd/dCyd_deaminase_Zn-bd"/>
</dbReference>
<dbReference type="InterPro" id="IPR002125">
    <property type="entry name" value="CMP_dCMP_dom"/>
</dbReference>
<dbReference type="PROSITE" id="PS00903">
    <property type="entry name" value="CYT_DCMP_DEAMINASES_1"/>
    <property type="match status" value="1"/>
</dbReference>
<dbReference type="GO" id="GO:0055086">
    <property type="term" value="P:nucleobase-containing small molecule metabolic process"/>
    <property type="evidence" value="ECO:0007669"/>
    <property type="project" value="UniProtKB-ARBA"/>
</dbReference>
<feature type="domain" description="CMP/dCMP-type deaminase" evidence="10">
    <location>
        <begin position="193"/>
        <end position="315"/>
    </location>
</feature>
<evidence type="ECO:0000256" key="5">
    <source>
        <dbReference type="ARBA" id="ARBA00022801"/>
    </source>
</evidence>
<evidence type="ECO:0000259" key="10">
    <source>
        <dbReference type="PROSITE" id="PS51747"/>
    </source>
</evidence>
<evidence type="ECO:0000256" key="6">
    <source>
        <dbReference type="ARBA" id="ARBA00022833"/>
    </source>
</evidence>
<comment type="cofactor">
    <cofactor evidence="9">
        <name>Zn(2+)</name>
        <dbReference type="ChEBI" id="CHEBI:29105"/>
    </cofactor>
    <text evidence="9">Binds 1 zinc ion.</text>
</comment>
<feature type="binding site" evidence="9">
    <location>
        <position position="87"/>
    </location>
    <ligand>
        <name>Zn(2+)</name>
        <dbReference type="ChEBI" id="CHEBI:29105"/>
        <note>catalytic</note>
    </ligand>
</feature>
<dbReference type="CDD" id="cd01283">
    <property type="entry name" value="cytidine_deaminase"/>
    <property type="match status" value="1"/>
</dbReference>
<evidence type="ECO:0000256" key="7">
    <source>
        <dbReference type="PIRSR" id="PIRSR006334-1"/>
    </source>
</evidence>
<dbReference type="GO" id="GO:0005829">
    <property type="term" value="C:cytosol"/>
    <property type="evidence" value="ECO:0007669"/>
    <property type="project" value="TreeGrafter"/>
</dbReference>
<dbReference type="GO" id="GO:0042802">
    <property type="term" value="F:identical protein binding"/>
    <property type="evidence" value="ECO:0007669"/>
    <property type="project" value="UniProtKB-ARBA"/>
</dbReference>
<dbReference type="Pfam" id="PF00383">
    <property type="entry name" value="dCMP_cyt_deam_1"/>
    <property type="match status" value="1"/>
</dbReference>
<keyword evidence="4 9" id="KW-0479">Metal-binding</keyword>
<dbReference type="PIRSF" id="PIRSF006334">
    <property type="entry name" value="Cdd_plus_pseudo"/>
    <property type="match status" value="1"/>
</dbReference>
<dbReference type="Pfam" id="PF08211">
    <property type="entry name" value="dCMP_cyt_deam_2"/>
    <property type="match status" value="1"/>
</dbReference>
<comment type="subunit">
    <text evidence="2">Homodimer.</text>
</comment>
<dbReference type="GO" id="GO:0004126">
    <property type="term" value="F:cytidine deaminase activity"/>
    <property type="evidence" value="ECO:0007669"/>
    <property type="project" value="UniProtKB-EC"/>
</dbReference>
<dbReference type="InterPro" id="IPR006263">
    <property type="entry name" value="Cyt_deam_dimer"/>
</dbReference>
<evidence type="ECO:0000256" key="8">
    <source>
        <dbReference type="PIRSR" id="PIRSR006334-2"/>
    </source>
</evidence>
<dbReference type="PANTHER" id="PTHR11644:SF2">
    <property type="entry name" value="CYTIDINE DEAMINASE"/>
    <property type="match status" value="1"/>
</dbReference>
<dbReference type="GO" id="GO:0008270">
    <property type="term" value="F:zinc ion binding"/>
    <property type="evidence" value="ECO:0007669"/>
    <property type="project" value="InterPro"/>
</dbReference>
<evidence type="ECO:0000256" key="3">
    <source>
        <dbReference type="ARBA" id="ARBA00012783"/>
    </source>
</evidence>
<protein>
    <recommendedName>
        <fullName evidence="3">cytidine deaminase</fullName>
        <ecNumber evidence="3">3.5.4.5</ecNumber>
    </recommendedName>
</protein>
<accession>A0AAP0G3L2</accession>
<sequence>MTKDAATPDLLMPRFVIQPEEAESMGEDLGVADIRDLLPMLLPAARKLARPPISGFHVGAAALGVSGRIYLGANVEFPGVPLHHSIHAEQFLITNAALHAEQGIRFIAVSEFPCGHCRQFLQEIRSASKIQILITGGAGGTSGDFRPLSFFLPNPFGPADLLPEHVPLILERRFNDLSEVEENREICDNGLGLVDERLREAAFRAARASHAPYSGSPSGFSLADSGGRVYAGSYTESAAYNPSLGPVQAAIVAYLVAGGGDDGGGVGEGIVAAALAEMEGAPVSQEETARVFLSAVAPKARFSAYRLRPSAGVASMRRKN</sequence>
<dbReference type="Proteomes" id="UP001418222">
    <property type="component" value="Unassembled WGS sequence"/>
</dbReference>
<feature type="binding site" evidence="9">
    <location>
        <position position="117"/>
    </location>
    <ligand>
        <name>Zn(2+)</name>
        <dbReference type="ChEBI" id="CHEBI:29105"/>
        <note>catalytic</note>
    </ligand>
</feature>
<feature type="binding site" evidence="8">
    <location>
        <begin position="74"/>
        <end position="76"/>
    </location>
    <ligand>
        <name>substrate</name>
    </ligand>
</feature>
<dbReference type="InterPro" id="IPR050202">
    <property type="entry name" value="Cyt/Deoxycyt_deaminase"/>
</dbReference>
<dbReference type="InterPro" id="IPR016192">
    <property type="entry name" value="APOBEC/CMP_deaminase_Zn-bd"/>
</dbReference>
<reference evidence="11 12" key="1">
    <citation type="journal article" date="2022" name="Nat. Plants">
        <title>Genomes of leafy and leafless Platanthera orchids illuminate the evolution of mycoheterotrophy.</title>
        <authorList>
            <person name="Li M.H."/>
            <person name="Liu K.W."/>
            <person name="Li Z."/>
            <person name="Lu H.C."/>
            <person name="Ye Q.L."/>
            <person name="Zhang D."/>
            <person name="Wang J.Y."/>
            <person name="Li Y.F."/>
            <person name="Zhong Z.M."/>
            <person name="Liu X."/>
            <person name="Yu X."/>
            <person name="Liu D.K."/>
            <person name="Tu X.D."/>
            <person name="Liu B."/>
            <person name="Hao Y."/>
            <person name="Liao X.Y."/>
            <person name="Jiang Y.T."/>
            <person name="Sun W.H."/>
            <person name="Chen J."/>
            <person name="Chen Y.Q."/>
            <person name="Ai Y."/>
            <person name="Zhai J.W."/>
            <person name="Wu S.S."/>
            <person name="Zhou Z."/>
            <person name="Hsiao Y.Y."/>
            <person name="Wu W.L."/>
            <person name="Chen Y.Y."/>
            <person name="Lin Y.F."/>
            <person name="Hsu J.L."/>
            <person name="Li C.Y."/>
            <person name="Wang Z.W."/>
            <person name="Zhao X."/>
            <person name="Zhong W.Y."/>
            <person name="Ma X.K."/>
            <person name="Ma L."/>
            <person name="Huang J."/>
            <person name="Chen G.Z."/>
            <person name="Huang M.Z."/>
            <person name="Huang L."/>
            <person name="Peng D.H."/>
            <person name="Luo Y.B."/>
            <person name="Zou S.Q."/>
            <person name="Chen S.P."/>
            <person name="Lan S."/>
            <person name="Tsai W.C."/>
            <person name="Van de Peer Y."/>
            <person name="Liu Z.J."/>
        </authorList>
    </citation>
    <scope>NUCLEOTIDE SEQUENCE [LARGE SCALE GENOMIC DNA]</scope>
    <source>
        <strain evidence="11">Lor287</strain>
    </source>
</reference>
<proteinExistence type="inferred from homology"/>
<dbReference type="SUPFAM" id="SSF53927">
    <property type="entry name" value="Cytidine deaminase-like"/>
    <property type="match status" value="2"/>
</dbReference>
<evidence type="ECO:0000256" key="4">
    <source>
        <dbReference type="ARBA" id="ARBA00022723"/>
    </source>
</evidence>
<comment type="caution">
    <text evidence="11">The sequence shown here is derived from an EMBL/GenBank/DDBJ whole genome shotgun (WGS) entry which is preliminary data.</text>
</comment>
<feature type="domain" description="CMP/dCMP-type deaminase" evidence="10">
    <location>
        <begin position="33"/>
        <end position="159"/>
    </location>
</feature>
<dbReference type="PROSITE" id="PS51747">
    <property type="entry name" value="CYT_DCMP_DEAMINASES_2"/>
    <property type="match status" value="2"/>
</dbReference>
<dbReference type="EC" id="3.5.4.5" evidence="3"/>
<keyword evidence="6 9" id="KW-0862">Zinc</keyword>
<organism evidence="11 12">
    <name type="scientific">Platanthera zijinensis</name>
    <dbReference type="NCBI Taxonomy" id="2320716"/>
    <lineage>
        <taxon>Eukaryota</taxon>
        <taxon>Viridiplantae</taxon>
        <taxon>Streptophyta</taxon>
        <taxon>Embryophyta</taxon>
        <taxon>Tracheophyta</taxon>
        <taxon>Spermatophyta</taxon>
        <taxon>Magnoliopsida</taxon>
        <taxon>Liliopsida</taxon>
        <taxon>Asparagales</taxon>
        <taxon>Orchidaceae</taxon>
        <taxon>Orchidoideae</taxon>
        <taxon>Orchideae</taxon>
        <taxon>Orchidinae</taxon>
        <taxon>Platanthera</taxon>
    </lineage>
</organism>